<dbReference type="InterPro" id="IPR036412">
    <property type="entry name" value="HAD-like_sf"/>
</dbReference>
<dbReference type="PANTHER" id="PTHR43434">
    <property type="entry name" value="PHOSPHOGLYCOLATE PHOSPHATASE"/>
    <property type="match status" value="1"/>
</dbReference>
<organism evidence="1 2">
    <name type="scientific">Candidatus Nitrosacidococcus tergens</name>
    <dbReference type="NCBI Taxonomy" id="553981"/>
    <lineage>
        <taxon>Bacteria</taxon>
        <taxon>Pseudomonadati</taxon>
        <taxon>Pseudomonadota</taxon>
        <taxon>Gammaproteobacteria</taxon>
        <taxon>Chromatiales</taxon>
        <taxon>Chromatiaceae</taxon>
        <taxon>Candidatus Nitrosacidococcus</taxon>
    </lineage>
</organism>
<dbReference type="SFLD" id="SFLDG01135">
    <property type="entry name" value="C1.5.6:_HAD__Beta-PGM__Phospha"/>
    <property type="match status" value="1"/>
</dbReference>
<dbReference type="InterPro" id="IPR023214">
    <property type="entry name" value="HAD_sf"/>
</dbReference>
<dbReference type="InterPro" id="IPR050155">
    <property type="entry name" value="HAD-like_hydrolase_sf"/>
</dbReference>
<dbReference type="SUPFAM" id="SSF56784">
    <property type="entry name" value="HAD-like"/>
    <property type="match status" value="1"/>
</dbReference>
<dbReference type="KEGG" id="ntg:NSCAC_0884"/>
<dbReference type="Gene3D" id="3.40.50.1000">
    <property type="entry name" value="HAD superfamily/HAD-like"/>
    <property type="match status" value="1"/>
</dbReference>
<proteinExistence type="predicted"/>
<dbReference type="RefSeq" id="WP_197745178.1">
    <property type="nucleotide sequence ID" value="NZ_LR778175.1"/>
</dbReference>
<dbReference type="AlphaFoldDB" id="A0A7G1Q9M6"/>
<dbReference type="GO" id="GO:0006281">
    <property type="term" value="P:DNA repair"/>
    <property type="evidence" value="ECO:0007669"/>
    <property type="project" value="TreeGrafter"/>
</dbReference>
<dbReference type="GO" id="GO:0005829">
    <property type="term" value="C:cytosol"/>
    <property type="evidence" value="ECO:0007669"/>
    <property type="project" value="TreeGrafter"/>
</dbReference>
<dbReference type="Pfam" id="PF13419">
    <property type="entry name" value="HAD_2"/>
    <property type="match status" value="1"/>
</dbReference>
<accession>A0A7G1Q9M6</accession>
<gene>
    <name evidence="1" type="ORF">NSCAC_0884</name>
</gene>
<dbReference type="NCBIfam" id="TIGR01549">
    <property type="entry name" value="HAD-SF-IA-v1"/>
    <property type="match status" value="1"/>
</dbReference>
<dbReference type="SFLD" id="SFLDS00003">
    <property type="entry name" value="Haloacid_Dehalogenase"/>
    <property type="match status" value="1"/>
</dbReference>
<keyword evidence="2" id="KW-1185">Reference proteome</keyword>
<name>A0A7G1Q9M6_9GAMM</name>
<dbReference type="Proteomes" id="UP000516072">
    <property type="component" value="Chromosome"/>
</dbReference>
<dbReference type="InterPro" id="IPR006439">
    <property type="entry name" value="HAD-SF_hydro_IA"/>
</dbReference>
<dbReference type="EMBL" id="LR778175">
    <property type="protein sequence ID" value="CAB1275871.1"/>
    <property type="molecule type" value="Genomic_DNA"/>
</dbReference>
<keyword evidence="1" id="KW-0378">Hydrolase</keyword>
<dbReference type="InterPro" id="IPR041492">
    <property type="entry name" value="HAD_2"/>
</dbReference>
<protein>
    <submittedName>
        <fullName evidence="1">HAD-superfamily hydrolase, subfamily IA, variant 1</fullName>
    </submittedName>
</protein>
<dbReference type="PANTHER" id="PTHR43434:SF24">
    <property type="entry name" value="HYDROLASE-RELATED"/>
    <property type="match status" value="1"/>
</dbReference>
<dbReference type="Gene3D" id="1.10.150.240">
    <property type="entry name" value="Putative phosphatase, domain 2"/>
    <property type="match status" value="1"/>
</dbReference>
<sequence>MRSYKLIVFDWDGTLMDSERHIVDSMRKTIQELDLPQRTDSELRNVIGLGLKEALYTLYPNSDSSHLKTIGERYRFNYFSNPSSSQLFDGVPQLLAQLHKHNYLMAIATGKGRSGLNQALSDSGVKDYFYTTRCAEETESKPSPKMLQEIMEDTQVDIHETLMVGDTEYDILMAKNVGVDALAVSYGVHEKKRLEEFSPIDCLDSVIELHHWLLT</sequence>
<reference evidence="1 2" key="1">
    <citation type="submission" date="2020-03" db="EMBL/GenBank/DDBJ databases">
        <authorList>
            <person name="Picone N."/>
        </authorList>
    </citation>
    <scope>NUCLEOTIDE SEQUENCE [LARGE SCALE GENOMIC DNA]</scope>
    <source>
        <strain evidence="1">NSCAC1</strain>
    </source>
</reference>
<dbReference type="GO" id="GO:0008967">
    <property type="term" value="F:phosphoglycolate phosphatase activity"/>
    <property type="evidence" value="ECO:0007669"/>
    <property type="project" value="TreeGrafter"/>
</dbReference>
<dbReference type="SFLD" id="SFLDG01129">
    <property type="entry name" value="C1.5:_HAD__Beta-PGM__Phosphata"/>
    <property type="match status" value="1"/>
</dbReference>
<evidence type="ECO:0000313" key="2">
    <source>
        <dbReference type="Proteomes" id="UP000516072"/>
    </source>
</evidence>
<dbReference type="InterPro" id="IPR023198">
    <property type="entry name" value="PGP-like_dom2"/>
</dbReference>
<evidence type="ECO:0000313" key="1">
    <source>
        <dbReference type="EMBL" id="CAB1275871.1"/>
    </source>
</evidence>